<name>A0A060S1U2_PYCCI</name>
<dbReference type="OrthoDB" id="37244at2759"/>
<sequence length="268" mass="29345">MGVDFLLVGRRGAHCTTWHASAFASRFRILCSYRNFHTVAPRRNAQNDANRQNGYAATESKPGGSITIHVGSIHLGLPRSNLSGQGIPYSDLRVGVPLEIYPNERRVALTPQNAALLLKKGFAQVLVEKSAGLEAQFLDEHYRAAGAVVVDRNELFERSDILLKVRPPVVGQEAELFKENSTLISFIYAAQNKAIIDALAAKKATVFAMEQIPRISRAQVFDALSSMANIAGYKAVLEAANHFGRFLTGQVTAAGLMRVLERSPHAKY</sequence>
<keyword evidence="2" id="KW-0521">NADP</keyword>
<feature type="domain" description="Alanine dehydrogenase/pyridine nucleotide transhydrogenase N-terminal" evidence="6">
    <location>
        <begin position="95"/>
        <end position="231"/>
    </location>
</feature>
<dbReference type="GO" id="GO:0016491">
    <property type="term" value="F:oxidoreductase activity"/>
    <property type="evidence" value="ECO:0007669"/>
    <property type="project" value="InterPro"/>
</dbReference>
<dbReference type="Proteomes" id="UP000029665">
    <property type="component" value="Unassembled WGS sequence"/>
</dbReference>
<keyword evidence="4" id="KW-0520">NAD</keyword>
<dbReference type="EC" id="7.1.1.1" evidence="1"/>
<dbReference type="HOGENOM" id="CLU_1038770_0_0_1"/>
<dbReference type="Pfam" id="PF05222">
    <property type="entry name" value="AlaDh_PNT_N"/>
    <property type="match status" value="1"/>
</dbReference>
<dbReference type="InterPro" id="IPR008142">
    <property type="entry name" value="AlaDH/PNT_CS1"/>
</dbReference>
<evidence type="ECO:0000313" key="7">
    <source>
        <dbReference type="EMBL" id="CDO68297.1"/>
    </source>
</evidence>
<keyword evidence="3" id="KW-1278">Translocase</keyword>
<evidence type="ECO:0000256" key="2">
    <source>
        <dbReference type="ARBA" id="ARBA00022857"/>
    </source>
</evidence>
<evidence type="ECO:0000313" key="8">
    <source>
        <dbReference type="Proteomes" id="UP000029665"/>
    </source>
</evidence>
<dbReference type="GO" id="GO:0008750">
    <property type="term" value="F:proton-translocating NAD(P)+ transhydrogenase activity"/>
    <property type="evidence" value="ECO:0007669"/>
    <property type="project" value="UniProtKB-EC"/>
</dbReference>
<comment type="catalytic activity">
    <reaction evidence="5">
        <text>NAD(+) + NADPH + H(+)(in) = NADH + NADP(+) + H(+)(out)</text>
        <dbReference type="Rhea" id="RHEA:47992"/>
        <dbReference type="ChEBI" id="CHEBI:15378"/>
        <dbReference type="ChEBI" id="CHEBI:57540"/>
        <dbReference type="ChEBI" id="CHEBI:57783"/>
        <dbReference type="ChEBI" id="CHEBI:57945"/>
        <dbReference type="ChEBI" id="CHEBI:58349"/>
        <dbReference type="EC" id="7.1.1.1"/>
    </reaction>
</comment>
<protein>
    <recommendedName>
        <fullName evidence="1">proton-translocating NAD(P)(+) transhydrogenase</fullName>
        <ecNumber evidence="1">7.1.1.1</ecNumber>
    </recommendedName>
</protein>
<keyword evidence="8" id="KW-1185">Reference proteome</keyword>
<dbReference type="PROSITE" id="PS00836">
    <property type="entry name" value="ALADH_PNT_1"/>
    <property type="match status" value="1"/>
</dbReference>
<proteinExistence type="predicted"/>
<evidence type="ECO:0000256" key="4">
    <source>
        <dbReference type="ARBA" id="ARBA00023027"/>
    </source>
</evidence>
<gene>
    <name evidence="7" type="ORF">BN946_scf184799.g24</name>
</gene>
<evidence type="ECO:0000256" key="1">
    <source>
        <dbReference type="ARBA" id="ARBA00012943"/>
    </source>
</evidence>
<dbReference type="GO" id="GO:0006740">
    <property type="term" value="P:NADPH regeneration"/>
    <property type="evidence" value="ECO:0007669"/>
    <property type="project" value="TreeGrafter"/>
</dbReference>
<dbReference type="SUPFAM" id="SSF52283">
    <property type="entry name" value="Formate/glycerate dehydrogenase catalytic domain-like"/>
    <property type="match status" value="1"/>
</dbReference>
<dbReference type="InterPro" id="IPR007886">
    <property type="entry name" value="AlaDH/PNT_N"/>
</dbReference>
<dbReference type="SMART" id="SM01003">
    <property type="entry name" value="AlaDh_PNT_N"/>
    <property type="match status" value="1"/>
</dbReference>
<dbReference type="GO" id="GO:0050661">
    <property type="term" value="F:NADP binding"/>
    <property type="evidence" value="ECO:0007669"/>
    <property type="project" value="TreeGrafter"/>
</dbReference>
<evidence type="ECO:0000256" key="3">
    <source>
        <dbReference type="ARBA" id="ARBA00022967"/>
    </source>
</evidence>
<evidence type="ECO:0000256" key="5">
    <source>
        <dbReference type="ARBA" id="ARBA00048202"/>
    </source>
</evidence>
<dbReference type="AlphaFoldDB" id="A0A060S1U2"/>
<dbReference type="PANTHER" id="PTHR10160:SF19">
    <property type="entry name" value="PROTON-TRANSLOCATING NAD(P)(+) TRANSHYDROGENASE"/>
    <property type="match status" value="1"/>
</dbReference>
<reference evidence="7" key="1">
    <citation type="submission" date="2014-01" db="EMBL/GenBank/DDBJ databases">
        <title>The genome of the white-rot fungus Pycnoporus cinnabarinus: a basidiomycete model with a versatile arsenal for lignocellulosic biomass breakdown.</title>
        <authorList>
            <person name="Levasseur A."/>
            <person name="Lomascolo A."/>
            <person name="Ruiz-Duenas F.J."/>
            <person name="Uzan E."/>
            <person name="Piumi F."/>
            <person name="Kues U."/>
            <person name="Ram A.F.J."/>
            <person name="Murat C."/>
            <person name="Haon M."/>
            <person name="Benoit I."/>
            <person name="Arfi Y."/>
            <person name="Chevret D."/>
            <person name="Drula E."/>
            <person name="Kwon M.J."/>
            <person name="Gouret P."/>
            <person name="Lesage-Meessen L."/>
            <person name="Lombard V."/>
            <person name="Mariette J."/>
            <person name="Noirot C."/>
            <person name="Park J."/>
            <person name="Patyshakuliyeva A."/>
            <person name="Wieneger R.A.B."/>
            <person name="Wosten H.A.B."/>
            <person name="Martin F."/>
            <person name="Coutinho P.M."/>
            <person name="de Vries R."/>
            <person name="Martinez A.T."/>
            <person name="Klopp C."/>
            <person name="Pontarotti P."/>
            <person name="Henrissat B."/>
            <person name="Record E."/>
        </authorList>
    </citation>
    <scope>NUCLEOTIDE SEQUENCE [LARGE SCALE GENOMIC DNA]</scope>
    <source>
        <strain evidence="7">BRFM137</strain>
    </source>
</reference>
<evidence type="ECO:0000259" key="6">
    <source>
        <dbReference type="SMART" id="SM01003"/>
    </source>
</evidence>
<comment type="caution">
    <text evidence="7">The sequence shown here is derived from an EMBL/GenBank/DDBJ whole genome shotgun (WGS) entry which is preliminary data.</text>
</comment>
<dbReference type="Gene3D" id="3.40.50.720">
    <property type="entry name" value="NAD(P)-binding Rossmann-like Domain"/>
    <property type="match status" value="1"/>
</dbReference>
<dbReference type="EMBL" id="CCBP010000011">
    <property type="protein sequence ID" value="CDO68297.1"/>
    <property type="molecule type" value="Genomic_DNA"/>
</dbReference>
<dbReference type="GO" id="GO:0005743">
    <property type="term" value="C:mitochondrial inner membrane"/>
    <property type="evidence" value="ECO:0007669"/>
    <property type="project" value="TreeGrafter"/>
</dbReference>
<dbReference type="STRING" id="5643.A0A060S1U2"/>
<dbReference type="PANTHER" id="PTHR10160">
    <property type="entry name" value="NAD(P) TRANSHYDROGENASE"/>
    <property type="match status" value="1"/>
</dbReference>
<accession>A0A060S1U2</accession>
<organism evidence="7 8">
    <name type="scientific">Pycnoporus cinnabarinus</name>
    <name type="common">Cinnabar-red polypore</name>
    <name type="synonym">Trametes cinnabarina</name>
    <dbReference type="NCBI Taxonomy" id="5643"/>
    <lineage>
        <taxon>Eukaryota</taxon>
        <taxon>Fungi</taxon>
        <taxon>Dikarya</taxon>
        <taxon>Basidiomycota</taxon>
        <taxon>Agaricomycotina</taxon>
        <taxon>Agaricomycetes</taxon>
        <taxon>Polyporales</taxon>
        <taxon>Polyporaceae</taxon>
        <taxon>Trametes</taxon>
    </lineage>
</organism>